<dbReference type="EMBL" id="KQ964440">
    <property type="protein sequence ID" value="KXN73168.1"/>
    <property type="molecule type" value="Genomic_DNA"/>
</dbReference>
<dbReference type="Pfam" id="PF14033">
    <property type="entry name" value="DUF4246"/>
    <property type="match status" value="1"/>
</dbReference>
<dbReference type="STRING" id="796925.A0A137PDU2"/>
<evidence type="ECO:0000259" key="1">
    <source>
        <dbReference type="Pfam" id="PF14033"/>
    </source>
</evidence>
<dbReference type="OMA" id="RGYRHPF"/>
<dbReference type="OrthoDB" id="415532at2759"/>
<dbReference type="InterPro" id="IPR049192">
    <property type="entry name" value="DUF4246_C"/>
</dbReference>
<protein>
    <recommendedName>
        <fullName evidence="1">DUF4246 domain-containing protein</fullName>
    </recommendedName>
</protein>
<proteinExistence type="predicted"/>
<dbReference type="PANTHER" id="PTHR33119">
    <property type="entry name" value="IFI3P"/>
    <property type="match status" value="1"/>
</dbReference>
<organism evidence="2 3">
    <name type="scientific">Conidiobolus coronatus (strain ATCC 28846 / CBS 209.66 / NRRL 28638)</name>
    <name type="common">Delacroixia coronata</name>
    <dbReference type="NCBI Taxonomy" id="796925"/>
    <lineage>
        <taxon>Eukaryota</taxon>
        <taxon>Fungi</taxon>
        <taxon>Fungi incertae sedis</taxon>
        <taxon>Zoopagomycota</taxon>
        <taxon>Entomophthoromycotina</taxon>
        <taxon>Entomophthoromycetes</taxon>
        <taxon>Entomophthorales</taxon>
        <taxon>Ancylistaceae</taxon>
        <taxon>Conidiobolus</taxon>
    </lineage>
</organism>
<dbReference type="AlphaFoldDB" id="A0A137PDU2"/>
<dbReference type="Proteomes" id="UP000070444">
    <property type="component" value="Unassembled WGS sequence"/>
</dbReference>
<keyword evidence="3" id="KW-1185">Reference proteome</keyword>
<feature type="domain" description="DUF4246" evidence="1">
    <location>
        <begin position="5"/>
        <end position="218"/>
    </location>
</feature>
<evidence type="ECO:0000313" key="3">
    <source>
        <dbReference type="Proteomes" id="UP000070444"/>
    </source>
</evidence>
<gene>
    <name evidence="2" type="ORF">CONCODRAFT_68445</name>
</gene>
<reference evidence="2 3" key="1">
    <citation type="journal article" date="2015" name="Genome Biol. Evol.">
        <title>Phylogenomic analyses indicate that early fungi evolved digesting cell walls of algal ancestors of land plants.</title>
        <authorList>
            <person name="Chang Y."/>
            <person name="Wang S."/>
            <person name="Sekimoto S."/>
            <person name="Aerts A.L."/>
            <person name="Choi C."/>
            <person name="Clum A."/>
            <person name="LaButti K.M."/>
            <person name="Lindquist E.A."/>
            <person name="Yee Ngan C."/>
            <person name="Ohm R.A."/>
            <person name="Salamov A.A."/>
            <person name="Grigoriev I.V."/>
            <person name="Spatafora J.W."/>
            <person name="Berbee M.L."/>
        </authorList>
    </citation>
    <scope>NUCLEOTIDE SEQUENCE [LARGE SCALE GENOMIC DNA]</scope>
    <source>
        <strain evidence="2 3">NRRL 28638</strain>
    </source>
</reference>
<dbReference type="InterPro" id="IPR025340">
    <property type="entry name" value="DUF4246"/>
</dbReference>
<dbReference type="PANTHER" id="PTHR33119:SF1">
    <property type="entry name" value="FE2OG DIOXYGENASE DOMAIN-CONTAINING PROTEIN"/>
    <property type="match status" value="1"/>
</dbReference>
<name>A0A137PDU2_CONC2</name>
<accession>A0A137PDU2</accession>
<sequence>MDHSQLSDIKAMFHDIQPNTNGQVINIIHPSLYPIVSGITKRKDGSEILLTDSDFQWLPAEFYVAEDIEIKTYINNLYMGDIQSYSTISKVFKEFIPLFNEVLSENHQVCHDLNDEDFHEWDSDGYKYYITPCPKYDYNNTDSNYDHNYDMAMEEWKDNVSFYSVEPEPFESYETVNLYNKSLQVIVKMSNIYLTPEKPTWESGKWHIEGTTNENIIAFPNNLQHKLDSFSLDDPTKPGHRKIIAFFLVDPENRIISSKDVSYQQEEFIIRDLHLLPNKLNPDIHHDILKYSNCMSIDKAIQHRDLLIEERKVVLSEEDPYFENEYSLCEH</sequence>
<evidence type="ECO:0000313" key="2">
    <source>
        <dbReference type="EMBL" id="KXN73168.1"/>
    </source>
</evidence>